<dbReference type="RefSeq" id="WP_066098358.1">
    <property type="nucleotide sequence ID" value="NZ_CP016027.1"/>
</dbReference>
<evidence type="ECO:0000256" key="2">
    <source>
        <dbReference type="ARBA" id="ARBA00008034"/>
    </source>
</evidence>
<accession>A0A191ZEU2</accession>
<feature type="transmembrane region" description="Helical" evidence="7">
    <location>
        <begin position="174"/>
        <end position="205"/>
    </location>
</feature>
<evidence type="ECO:0000256" key="5">
    <source>
        <dbReference type="ARBA" id="ARBA00023136"/>
    </source>
</evidence>
<dbReference type="PANTHER" id="PTHR30477">
    <property type="entry name" value="ABC-TRANSPORTER METAL-BINDING PROTEIN"/>
    <property type="match status" value="1"/>
</dbReference>
<dbReference type="GO" id="GO:0055085">
    <property type="term" value="P:transmembrane transport"/>
    <property type="evidence" value="ECO:0007669"/>
    <property type="project" value="InterPro"/>
</dbReference>
<evidence type="ECO:0000256" key="3">
    <source>
        <dbReference type="ARBA" id="ARBA00022692"/>
    </source>
</evidence>
<dbReference type="GO" id="GO:0043190">
    <property type="term" value="C:ATP-binding cassette (ABC) transporter complex"/>
    <property type="evidence" value="ECO:0007669"/>
    <property type="project" value="InterPro"/>
</dbReference>
<comment type="subcellular location">
    <subcellularLocation>
        <location evidence="6">Cell membrane</location>
        <topology evidence="6">Multi-pass membrane protein</topology>
    </subcellularLocation>
    <subcellularLocation>
        <location evidence="1">Membrane</location>
        <topology evidence="1">Multi-pass membrane protein</topology>
    </subcellularLocation>
</comment>
<keyword evidence="3 6" id="KW-0812">Transmembrane</keyword>
<evidence type="ECO:0000313" key="9">
    <source>
        <dbReference type="Proteomes" id="UP000078596"/>
    </source>
</evidence>
<protein>
    <recommendedName>
        <fullName evidence="10">Metal ABC transporter permease</fullName>
    </recommendedName>
</protein>
<dbReference type="Gene3D" id="1.10.3470.10">
    <property type="entry name" value="ABC transporter involved in vitamin B12 uptake, BtuC"/>
    <property type="match status" value="1"/>
</dbReference>
<dbReference type="InterPro" id="IPR001626">
    <property type="entry name" value="ABC_TroCD"/>
</dbReference>
<evidence type="ECO:0008006" key="10">
    <source>
        <dbReference type="Google" id="ProtNLM"/>
    </source>
</evidence>
<dbReference type="GO" id="GO:0010043">
    <property type="term" value="P:response to zinc ion"/>
    <property type="evidence" value="ECO:0007669"/>
    <property type="project" value="TreeGrafter"/>
</dbReference>
<feature type="transmembrane region" description="Helical" evidence="7">
    <location>
        <begin position="217"/>
        <end position="241"/>
    </location>
</feature>
<reference evidence="8 9" key="1">
    <citation type="submission" date="2016-06" db="EMBL/GenBank/DDBJ databases">
        <title>Insight into the functional genes involving in sulfur oxidation in Pearl River water.</title>
        <authorList>
            <person name="Luo J."/>
            <person name="Tan X."/>
            <person name="Lin W."/>
        </authorList>
    </citation>
    <scope>NUCLEOTIDE SEQUENCE [LARGE SCALE GENOMIC DNA]</scope>
    <source>
        <strain evidence="8 9">LS2</strain>
    </source>
</reference>
<sequence length="278" mass="30066">MHITDLLQQTFMQHALLAALLVSLACGIIGALVVVNRLTFMAGGIAHTAYGGVGLAVFLGAPVLPTAGLFTAGAATLLGALTQKRRERTDTLIGVIWAAGMAFGIIMINLTPGYNVGLMSYLFGSILTVPVYDLWIMFGMDAVILGLVLYYYRDILSFSFDPDFAQSRGIPVRWLYYLLLIMVAEAVVMMIQVVGLILVIALLTLPPSLAERHTRTLAGLMLAAGLWSFLFCLGGLIFAYLFDLSSGASIIAVACTTYIGYVGLQRLMRHLRPRTIPI</sequence>
<dbReference type="Pfam" id="PF00950">
    <property type="entry name" value="ABC-3"/>
    <property type="match status" value="1"/>
</dbReference>
<keyword evidence="6" id="KW-0813">Transport</keyword>
<dbReference type="CDD" id="cd06550">
    <property type="entry name" value="TM_ABC_iron-siderophores_like"/>
    <property type="match status" value="1"/>
</dbReference>
<feature type="transmembrane region" description="Helical" evidence="7">
    <location>
        <begin position="131"/>
        <end position="152"/>
    </location>
</feature>
<dbReference type="OrthoDB" id="9783937at2"/>
<keyword evidence="9" id="KW-1185">Reference proteome</keyword>
<comment type="similarity">
    <text evidence="2 6">Belongs to the ABC-3 integral membrane protein family.</text>
</comment>
<dbReference type="InterPro" id="IPR037294">
    <property type="entry name" value="ABC_BtuC-like"/>
</dbReference>
<name>A0A191ZEU2_9GAMM</name>
<proteinExistence type="inferred from homology"/>
<feature type="transmembrane region" description="Helical" evidence="7">
    <location>
        <begin position="92"/>
        <end position="110"/>
    </location>
</feature>
<dbReference type="AlphaFoldDB" id="A0A191ZEU2"/>
<feature type="transmembrane region" description="Helical" evidence="7">
    <location>
        <begin position="48"/>
        <end position="72"/>
    </location>
</feature>
<dbReference type="KEGG" id="haz:A9404_02485"/>
<feature type="transmembrane region" description="Helical" evidence="7">
    <location>
        <begin position="15"/>
        <end position="36"/>
    </location>
</feature>
<dbReference type="EMBL" id="CP016027">
    <property type="protein sequence ID" value="ANJ66396.1"/>
    <property type="molecule type" value="Genomic_DNA"/>
</dbReference>
<evidence type="ECO:0000313" key="8">
    <source>
        <dbReference type="EMBL" id="ANJ66396.1"/>
    </source>
</evidence>
<keyword evidence="4 7" id="KW-1133">Transmembrane helix</keyword>
<evidence type="ECO:0000256" key="6">
    <source>
        <dbReference type="RuleBase" id="RU003943"/>
    </source>
</evidence>
<evidence type="ECO:0000256" key="7">
    <source>
        <dbReference type="SAM" id="Phobius"/>
    </source>
</evidence>
<dbReference type="SUPFAM" id="SSF81345">
    <property type="entry name" value="ABC transporter involved in vitamin B12 uptake, BtuC"/>
    <property type="match status" value="1"/>
</dbReference>
<dbReference type="Proteomes" id="UP000078596">
    <property type="component" value="Chromosome"/>
</dbReference>
<evidence type="ECO:0000256" key="1">
    <source>
        <dbReference type="ARBA" id="ARBA00004141"/>
    </source>
</evidence>
<gene>
    <name evidence="8" type="ORF">A9404_02485</name>
</gene>
<evidence type="ECO:0000256" key="4">
    <source>
        <dbReference type="ARBA" id="ARBA00022989"/>
    </source>
</evidence>
<organism evidence="8 9">
    <name type="scientific">Halothiobacillus diazotrophicus</name>
    <dbReference type="NCBI Taxonomy" id="1860122"/>
    <lineage>
        <taxon>Bacteria</taxon>
        <taxon>Pseudomonadati</taxon>
        <taxon>Pseudomonadota</taxon>
        <taxon>Gammaproteobacteria</taxon>
        <taxon>Chromatiales</taxon>
        <taxon>Halothiobacillaceae</taxon>
        <taxon>Halothiobacillus</taxon>
    </lineage>
</organism>
<dbReference type="STRING" id="1860122.A9404_02485"/>
<feature type="transmembrane region" description="Helical" evidence="7">
    <location>
        <begin position="247"/>
        <end position="264"/>
    </location>
</feature>
<keyword evidence="5 7" id="KW-0472">Membrane</keyword>
<dbReference type="PANTHER" id="PTHR30477:SF18">
    <property type="entry name" value="METAL TRANSPORT SYSTEM MEMBRANE PROTEIN CT_417-RELATED"/>
    <property type="match status" value="1"/>
</dbReference>